<evidence type="ECO:0000259" key="1">
    <source>
        <dbReference type="Pfam" id="PF07796"/>
    </source>
</evidence>
<evidence type="ECO:0000313" key="3">
    <source>
        <dbReference type="Proteomes" id="UP000823893"/>
    </source>
</evidence>
<dbReference type="Proteomes" id="UP000823893">
    <property type="component" value="Unassembled WGS sequence"/>
</dbReference>
<gene>
    <name evidence="2" type="ORF">H9935_07365</name>
</gene>
<dbReference type="EMBL" id="DWWV01000093">
    <property type="protein sequence ID" value="HJC10622.1"/>
    <property type="molecule type" value="Genomic_DNA"/>
</dbReference>
<accession>A0A9D2N4U6</accession>
<dbReference type="InterPro" id="IPR012437">
    <property type="entry name" value="DUF1638"/>
</dbReference>
<evidence type="ECO:0000313" key="2">
    <source>
        <dbReference type="EMBL" id="HJC10622.1"/>
    </source>
</evidence>
<dbReference type="AlphaFoldDB" id="A0A9D2N4U6"/>
<comment type="caution">
    <text evidence="2">The sequence shown here is derived from an EMBL/GenBank/DDBJ whole genome shotgun (WGS) entry which is preliminary data.</text>
</comment>
<protein>
    <submittedName>
        <fullName evidence="2">DUF1638 domain-containing protein</fullName>
    </submittedName>
</protein>
<name>A0A9D2N4U6_9FIRM</name>
<organism evidence="2 3">
    <name type="scientific">Candidatus Blautia merdigallinarum</name>
    <dbReference type="NCBI Taxonomy" id="2838495"/>
    <lineage>
        <taxon>Bacteria</taxon>
        <taxon>Bacillati</taxon>
        <taxon>Bacillota</taxon>
        <taxon>Clostridia</taxon>
        <taxon>Lachnospirales</taxon>
        <taxon>Lachnospiraceae</taxon>
        <taxon>Blautia</taxon>
    </lineage>
</organism>
<dbReference type="Pfam" id="PF07796">
    <property type="entry name" value="DUF1638"/>
    <property type="match status" value="1"/>
</dbReference>
<proteinExistence type="predicted"/>
<feature type="domain" description="DUF1638" evidence="1">
    <location>
        <begin position="31"/>
        <end position="193"/>
    </location>
</feature>
<sequence>MERKIILSCPTLKKELEKAVEETGFAGEIRFIPQSLHSSPKELQKYLQETIDHMEGMEEILLCVSGCGGATACLQAAGAPLIVPKTRDCVDILLSGDSLKELKRPKDGFFLSYGWMEYMKNSRLDLNRILKEKGLEATEEYMRSMFRGFENFYIIDTGIYPLKEIENYIQPLADMIGGKVSKIRGGYGILKKMAAGKKDGDFLVVQKGETVREALKREANIF</sequence>
<reference evidence="2" key="1">
    <citation type="journal article" date="2021" name="PeerJ">
        <title>Extensive microbial diversity within the chicken gut microbiome revealed by metagenomics and culture.</title>
        <authorList>
            <person name="Gilroy R."/>
            <person name="Ravi A."/>
            <person name="Getino M."/>
            <person name="Pursley I."/>
            <person name="Horton D.L."/>
            <person name="Alikhan N.F."/>
            <person name="Baker D."/>
            <person name="Gharbi K."/>
            <person name="Hall N."/>
            <person name="Watson M."/>
            <person name="Adriaenssens E.M."/>
            <person name="Foster-Nyarko E."/>
            <person name="Jarju S."/>
            <person name="Secka A."/>
            <person name="Antonio M."/>
            <person name="Oren A."/>
            <person name="Chaudhuri R.R."/>
            <person name="La Ragione R."/>
            <person name="Hildebrand F."/>
            <person name="Pallen M.J."/>
        </authorList>
    </citation>
    <scope>NUCLEOTIDE SEQUENCE</scope>
    <source>
        <strain evidence="2">ChiSxjej6B18-287</strain>
    </source>
</reference>
<reference evidence="2" key="2">
    <citation type="submission" date="2021-04" db="EMBL/GenBank/DDBJ databases">
        <authorList>
            <person name="Gilroy R."/>
        </authorList>
    </citation>
    <scope>NUCLEOTIDE SEQUENCE</scope>
    <source>
        <strain evidence="2">ChiSxjej6B18-287</strain>
    </source>
</reference>